<accession>C0PG36</accession>
<dbReference type="PROSITE" id="PS52048">
    <property type="entry name" value="UCH_DOMAIN"/>
    <property type="match status" value="1"/>
</dbReference>
<dbReference type="GO" id="GO:0004843">
    <property type="term" value="F:cysteine-type deubiquitinase activity"/>
    <property type="evidence" value="ECO:0007669"/>
    <property type="project" value="InterPro"/>
</dbReference>
<dbReference type="EMBL" id="BT067255">
    <property type="protein sequence ID" value="ACN34152.1"/>
    <property type="molecule type" value="mRNA"/>
</dbReference>
<dbReference type="InterPro" id="IPR001578">
    <property type="entry name" value="Peptidase_C12_UCH"/>
</dbReference>
<dbReference type="AlphaFoldDB" id="C0PG36"/>
<sequence>MDPIQRAAFLEEDEEMKNAHSIAATAGDTECFSESKWFPVTSI</sequence>
<organism evidence="3">
    <name type="scientific">Zea mays</name>
    <name type="common">Maize</name>
    <dbReference type="NCBI Taxonomy" id="4577"/>
    <lineage>
        <taxon>Eukaryota</taxon>
        <taxon>Viridiplantae</taxon>
        <taxon>Streptophyta</taxon>
        <taxon>Embryophyta</taxon>
        <taxon>Tracheophyta</taxon>
        <taxon>Spermatophyta</taxon>
        <taxon>Magnoliopsida</taxon>
        <taxon>Liliopsida</taxon>
        <taxon>Poales</taxon>
        <taxon>Poaceae</taxon>
        <taxon>PACMAD clade</taxon>
        <taxon>Panicoideae</taxon>
        <taxon>Andropogonodae</taxon>
        <taxon>Andropogoneae</taxon>
        <taxon>Tripsacinae</taxon>
        <taxon>Zea</taxon>
    </lineage>
</organism>
<evidence type="ECO:0000259" key="2">
    <source>
        <dbReference type="PROSITE" id="PS52048"/>
    </source>
</evidence>
<feature type="domain" description="UCH catalytic" evidence="2">
    <location>
        <begin position="1"/>
        <end position="43"/>
    </location>
</feature>
<comment type="caution">
    <text evidence="1">Lacks conserved residue(s) required for the propagation of feature annotation.</text>
</comment>
<dbReference type="GO" id="GO:0006511">
    <property type="term" value="P:ubiquitin-dependent protein catabolic process"/>
    <property type="evidence" value="ECO:0007669"/>
    <property type="project" value="InterPro"/>
</dbReference>
<proteinExistence type="evidence at transcript level"/>
<evidence type="ECO:0000313" key="3">
    <source>
        <dbReference type="EMBL" id="ACN34152.1"/>
    </source>
</evidence>
<comment type="similarity">
    <text evidence="1">Belongs to the peptidase C12 family.</text>
</comment>
<protein>
    <recommendedName>
        <fullName evidence="2">UCH catalytic domain-containing protein</fullName>
    </recommendedName>
</protein>
<evidence type="ECO:0000256" key="1">
    <source>
        <dbReference type="PROSITE-ProRule" id="PRU01393"/>
    </source>
</evidence>
<reference evidence="3" key="1">
    <citation type="journal article" date="2009" name="PLoS Genet.">
        <title>Sequencing, mapping, and analysis of 27,455 maize full-length cDNAs.</title>
        <authorList>
            <person name="Soderlund C."/>
            <person name="Descour A."/>
            <person name="Kudrna D."/>
            <person name="Bomhoff M."/>
            <person name="Boyd L."/>
            <person name="Currie J."/>
            <person name="Angelova A."/>
            <person name="Collura K."/>
            <person name="Wissotski M."/>
            <person name="Ashley E."/>
            <person name="Morrow D."/>
            <person name="Fernandes J."/>
            <person name="Walbot V."/>
            <person name="Yu Y."/>
        </authorList>
    </citation>
    <scope>NUCLEOTIDE SEQUENCE</scope>
    <source>
        <strain evidence="3">B73</strain>
    </source>
</reference>
<name>C0PG36_MAIZE</name>